<protein>
    <submittedName>
        <fullName evidence="1">Uncharacterized protein</fullName>
    </submittedName>
</protein>
<organism evidence="1 2">
    <name type="scientific">Catenaria anguillulae PL171</name>
    <dbReference type="NCBI Taxonomy" id="765915"/>
    <lineage>
        <taxon>Eukaryota</taxon>
        <taxon>Fungi</taxon>
        <taxon>Fungi incertae sedis</taxon>
        <taxon>Blastocladiomycota</taxon>
        <taxon>Blastocladiomycetes</taxon>
        <taxon>Blastocladiales</taxon>
        <taxon>Catenariaceae</taxon>
        <taxon>Catenaria</taxon>
    </lineage>
</organism>
<sequence>MSWNRDIYLSTCAHLRCRNLRSLLFEEGFSSRSLTIDAALGPFGSSEASIAW</sequence>
<keyword evidence="2" id="KW-1185">Reference proteome</keyword>
<evidence type="ECO:0000313" key="1">
    <source>
        <dbReference type="EMBL" id="ORZ38705.1"/>
    </source>
</evidence>
<dbReference type="AlphaFoldDB" id="A0A1Y2HVS2"/>
<comment type="caution">
    <text evidence="1">The sequence shown here is derived from an EMBL/GenBank/DDBJ whole genome shotgun (WGS) entry which is preliminary data.</text>
</comment>
<evidence type="ECO:0000313" key="2">
    <source>
        <dbReference type="Proteomes" id="UP000193411"/>
    </source>
</evidence>
<dbReference type="EMBL" id="MCFL01000007">
    <property type="protein sequence ID" value="ORZ38705.1"/>
    <property type="molecule type" value="Genomic_DNA"/>
</dbReference>
<accession>A0A1Y2HVS2</accession>
<gene>
    <name evidence="1" type="ORF">BCR44DRAFT_1427642</name>
</gene>
<dbReference type="Proteomes" id="UP000193411">
    <property type="component" value="Unassembled WGS sequence"/>
</dbReference>
<proteinExistence type="predicted"/>
<name>A0A1Y2HVS2_9FUNG</name>
<reference evidence="1 2" key="1">
    <citation type="submission" date="2016-07" db="EMBL/GenBank/DDBJ databases">
        <title>Pervasive Adenine N6-methylation of Active Genes in Fungi.</title>
        <authorList>
            <consortium name="DOE Joint Genome Institute"/>
            <person name="Mondo S.J."/>
            <person name="Dannebaum R.O."/>
            <person name="Kuo R.C."/>
            <person name="Labutti K."/>
            <person name="Haridas S."/>
            <person name="Kuo A."/>
            <person name="Salamov A."/>
            <person name="Ahrendt S.R."/>
            <person name="Lipzen A."/>
            <person name="Sullivan W."/>
            <person name="Andreopoulos W.B."/>
            <person name="Clum A."/>
            <person name="Lindquist E."/>
            <person name="Daum C."/>
            <person name="Ramamoorthy G.K."/>
            <person name="Gryganskyi A."/>
            <person name="Culley D."/>
            <person name="Magnuson J.K."/>
            <person name="James T.Y."/>
            <person name="O'Malley M.A."/>
            <person name="Stajich J.E."/>
            <person name="Spatafora J.W."/>
            <person name="Visel A."/>
            <person name="Grigoriev I.V."/>
        </authorList>
    </citation>
    <scope>NUCLEOTIDE SEQUENCE [LARGE SCALE GENOMIC DNA]</scope>
    <source>
        <strain evidence="1 2">PL171</strain>
    </source>
</reference>